<dbReference type="RefSeq" id="WP_089377979.1">
    <property type="nucleotide sequence ID" value="NZ_FZNX01000002.1"/>
</dbReference>
<dbReference type="CDD" id="cd06223">
    <property type="entry name" value="PRTases_typeI"/>
    <property type="match status" value="1"/>
</dbReference>
<evidence type="ECO:0000256" key="1">
    <source>
        <dbReference type="ARBA" id="ARBA00008007"/>
    </source>
</evidence>
<dbReference type="AlphaFoldDB" id="A0A238X818"/>
<protein>
    <submittedName>
        <fullName evidence="3">ComF family protein</fullName>
    </submittedName>
</protein>
<organism evidence="3 4">
    <name type="scientific">Lutibacter flavus</name>
    <dbReference type="NCBI Taxonomy" id="691689"/>
    <lineage>
        <taxon>Bacteria</taxon>
        <taxon>Pseudomonadati</taxon>
        <taxon>Bacteroidota</taxon>
        <taxon>Flavobacteriia</taxon>
        <taxon>Flavobacteriales</taxon>
        <taxon>Flavobacteriaceae</taxon>
        <taxon>Lutibacter</taxon>
    </lineage>
</organism>
<dbReference type="InterPro" id="IPR029057">
    <property type="entry name" value="PRTase-like"/>
</dbReference>
<evidence type="ECO:0000259" key="2">
    <source>
        <dbReference type="Pfam" id="PF00156"/>
    </source>
</evidence>
<dbReference type="PANTHER" id="PTHR47505:SF1">
    <property type="entry name" value="DNA UTILIZATION PROTEIN YHGH"/>
    <property type="match status" value="1"/>
</dbReference>
<feature type="domain" description="Phosphoribosyltransferase" evidence="2">
    <location>
        <begin position="135"/>
        <end position="225"/>
    </location>
</feature>
<dbReference type="EMBL" id="FZNX01000002">
    <property type="protein sequence ID" value="SNR55087.1"/>
    <property type="molecule type" value="Genomic_DNA"/>
</dbReference>
<sequence length="228" mass="26438">MNIIKEIFNIFYPEICVCCKNQLTTNEKTICITCRHDLPVTNFTDEKDNLVEKIFYGRVPIQEATSLFYFLKKGKVQQLIHELKYNKQQQVGTFIGEWLSEEILESERFKTIDCIIPVPLHKKKQKQRGYNQVITFGQSLSQKLNIPFYENVLTKTTSTTTQTKKLRLDRWKNAEHLFKIENIELIENKHVLIIDDIITTGATLEACVLSIKNAKNSTISIAAMAYTK</sequence>
<dbReference type="OrthoDB" id="9779910at2"/>
<proteinExistence type="inferred from homology"/>
<dbReference type="Pfam" id="PF00156">
    <property type="entry name" value="Pribosyltran"/>
    <property type="match status" value="1"/>
</dbReference>
<name>A0A238X818_9FLAO</name>
<dbReference type="InterPro" id="IPR000836">
    <property type="entry name" value="PRTase_dom"/>
</dbReference>
<accession>A0A238X818</accession>
<evidence type="ECO:0000313" key="4">
    <source>
        <dbReference type="Proteomes" id="UP000198412"/>
    </source>
</evidence>
<evidence type="ECO:0000313" key="3">
    <source>
        <dbReference type="EMBL" id="SNR55087.1"/>
    </source>
</evidence>
<reference evidence="4" key="1">
    <citation type="submission" date="2017-06" db="EMBL/GenBank/DDBJ databases">
        <authorList>
            <person name="Varghese N."/>
            <person name="Submissions S."/>
        </authorList>
    </citation>
    <scope>NUCLEOTIDE SEQUENCE [LARGE SCALE GENOMIC DNA]</scope>
    <source>
        <strain evidence="4">DSM 27993</strain>
    </source>
</reference>
<dbReference type="Gene3D" id="3.40.50.2020">
    <property type="match status" value="1"/>
</dbReference>
<dbReference type="SUPFAM" id="SSF53271">
    <property type="entry name" value="PRTase-like"/>
    <property type="match status" value="1"/>
</dbReference>
<gene>
    <name evidence="3" type="ORF">SAMN04488111_1675</name>
</gene>
<dbReference type="Proteomes" id="UP000198412">
    <property type="component" value="Unassembled WGS sequence"/>
</dbReference>
<dbReference type="PANTHER" id="PTHR47505">
    <property type="entry name" value="DNA UTILIZATION PROTEIN YHGH"/>
    <property type="match status" value="1"/>
</dbReference>
<keyword evidence="4" id="KW-1185">Reference proteome</keyword>
<dbReference type="InterPro" id="IPR051910">
    <property type="entry name" value="ComF/GntX_DNA_util-trans"/>
</dbReference>
<comment type="similarity">
    <text evidence="1">Belongs to the ComF/GntX family.</text>
</comment>